<gene>
    <name evidence="1" type="ORF">H8S34_09635</name>
</gene>
<dbReference type="NCBIfam" id="TIGR03959">
    <property type="entry name" value="hyd_TM1266"/>
    <property type="match status" value="1"/>
</dbReference>
<dbReference type="SUPFAM" id="SSF55021">
    <property type="entry name" value="ACT-like"/>
    <property type="match status" value="1"/>
</dbReference>
<dbReference type="EMBL" id="JACOPR010000005">
    <property type="protein sequence ID" value="MBC5731089.1"/>
    <property type="molecule type" value="Genomic_DNA"/>
</dbReference>
<dbReference type="Pfam" id="PF21699">
    <property type="entry name" value="TM1266-like"/>
    <property type="match status" value="1"/>
</dbReference>
<proteinExistence type="predicted"/>
<dbReference type="Proteomes" id="UP000660021">
    <property type="component" value="Unassembled WGS sequence"/>
</dbReference>
<keyword evidence="2" id="KW-1185">Reference proteome</keyword>
<evidence type="ECO:0000313" key="1">
    <source>
        <dbReference type="EMBL" id="MBC5731089.1"/>
    </source>
</evidence>
<dbReference type="InterPro" id="IPR027271">
    <property type="entry name" value="Acetolactate_synth/TF_NikR_C"/>
</dbReference>
<organism evidence="1 2">
    <name type="scientific">Pseudoflavonifractor hominis</name>
    <dbReference type="NCBI Taxonomy" id="2763059"/>
    <lineage>
        <taxon>Bacteria</taxon>
        <taxon>Bacillati</taxon>
        <taxon>Bacillota</taxon>
        <taxon>Clostridia</taxon>
        <taxon>Eubacteriales</taxon>
        <taxon>Oscillospiraceae</taxon>
        <taxon>Pseudoflavonifractor</taxon>
    </lineage>
</organism>
<dbReference type="InterPro" id="IPR023860">
    <property type="entry name" value="FeFe-hyd_TM1266"/>
</dbReference>
<evidence type="ECO:0000313" key="2">
    <source>
        <dbReference type="Proteomes" id="UP000660021"/>
    </source>
</evidence>
<reference evidence="1 2" key="1">
    <citation type="submission" date="2020-08" db="EMBL/GenBank/DDBJ databases">
        <title>Genome public.</title>
        <authorList>
            <person name="Liu C."/>
            <person name="Sun Q."/>
        </authorList>
    </citation>
    <scope>NUCLEOTIDE SEQUENCE [LARGE SCALE GENOMIC DNA]</scope>
    <source>
        <strain evidence="1 2">New-38</strain>
    </source>
</reference>
<dbReference type="RefSeq" id="WP_101693088.1">
    <property type="nucleotide sequence ID" value="NZ_JACOPR010000005.1"/>
</dbReference>
<sequence>MEESRVALLGVVVENADSVEKLNELLHQYKDYIIGRMGLPYRQRGCNIISIVLDAPSDAISALSGKVGMLPGVTCKAIYSKLPNG</sequence>
<dbReference type="Gene3D" id="3.30.70.1150">
    <property type="entry name" value="ACT-like. Chain A, domain 2"/>
    <property type="match status" value="1"/>
</dbReference>
<dbReference type="InterPro" id="IPR045865">
    <property type="entry name" value="ACT-like_dom_sf"/>
</dbReference>
<accession>A0ABR7HUA0</accession>
<name>A0ABR7HUA0_9FIRM</name>
<comment type="caution">
    <text evidence="1">The sequence shown here is derived from an EMBL/GenBank/DDBJ whole genome shotgun (WGS) entry which is preliminary data.</text>
</comment>
<protein>
    <submittedName>
        <fullName evidence="1">Iron-only hydrogenase system regulator</fullName>
    </submittedName>
</protein>